<keyword evidence="12" id="KW-1185">Reference proteome</keyword>
<evidence type="ECO:0000256" key="3">
    <source>
        <dbReference type="ARBA" id="ARBA00022676"/>
    </source>
</evidence>
<dbReference type="PANTHER" id="PTHR31392:SF1">
    <property type="entry name" value="ALPHA-1,3-MANNOSYLTRANSFERASE MNN1-RELATED"/>
    <property type="match status" value="1"/>
</dbReference>
<evidence type="ECO:0000313" key="12">
    <source>
        <dbReference type="Proteomes" id="UP000243579"/>
    </source>
</evidence>
<dbReference type="OrthoDB" id="430354at2759"/>
<evidence type="ECO:0000256" key="10">
    <source>
        <dbReference type="SAM" id="Phobius"/>
    </source>
</evidence>
<keyword evidence="9" id="KW-0325">Glycoprotein</keyword>
<dbReference type="STRING" id="1202772.A0A1V9YD29"/>
<evidence type="ECO:0000256" key="1">
    <source>
        <dbReference type="ARBA" id="ARBA00004606"/>
    </source>
</evidence>
<dbReference type="EMBL" id="JNBR01002134">
    <property type="protein sequence ID" value="OQR83597.1"/>
    <property type="molecule type" value="Genomic_DNA"/>
</dbReference>
<accession>A0A1V9YD29</accession>
<dbReference type="Pfam" id="PF11051">
    <property type="entry name" value="Mannosyl_trans3"/>
    <property type="match status" value="1"/>
</dbReference>
<reference evidence="11 12" key="1">
    <citation type="journal article" date="2014" name="Genome Biol. Evol.">
        <title>The secreted proteins of Achlya hypogyna and Thraustotheca clavata identify the ancestral oomycete secretome and reveal gene acquisitions by horizontal gene transfer.</title>
        <authorList>
            <person name="Misner I."/>
            <person name="Blouin N."/>
            <person name="Leonard G."/>
            <person name="Richards T.A."/>
            <person name="Lane C.E."/>
        </authorList>
    </citation>
    <scope>NUCLEOTIDE SEQUENCE [LARGE SCALE GENOMIC DNA]</scope>
    <source>
        <strain evidence="11 12">ATCC 48635</strain>
    </source>
</reference>
<comment type="caution">
    <text evidence="11">The sequence shown here is derived from an EMBL/GenBank/DDBJ whole genome shotgun (WGS) entry which is preliminary data.</text>
</comment>
<keyword evidence="8 10" id="KW-0472">Membrane</keyword>
<feature type="transmembrane region" description="Helical" evidence="10">
    <location>
        <begin position="12"/>
        <end position="34"/>
    </location>
</feature>
<keyword evidence="5 10" id="KW-0812">Transmembrane</keyword>
<keyword evidence="6" id="KW-0735">Signal-anchor</keyword>
<dbReference type="GO" id="GO:0005794">
    <property type="term" value="C:Golgi apparatus"/>
    <property type="evidence" value="ECO:0007669"/>
    <property type="project" value="TreeGrafter"/>
</dbReference>
<dbReference type="InterPro" id="IPR029044">
    <property type="entry name" value="Nucleotide-diphossugar_trans"/>
</dbReference>
<proteinExistence type="inferred from homology"/>
<dbReference type="GO" id="GO:0016020">
    <property type="term" value="C:membrane"/>
    <property type="evidence" value="ECO:0007669"/>
    <property type="project" value="UniProtKB-SubCell"/>
</dbReference>
<organism evidence="11 12">
    <name type="scientific">Achlya hypogyna</name>
    <name type="common">Oomycete</name>
    <name type="synonym">Protoachlya hypogyna</name>
    <dbReference type="NCBI Taxonomy" id="1202772"/>
    <lineage>
        <taxon>Eukaryota</taxon>
        <taxon>Sar</taxon>
        <taxon>Stramenopiles</taxon>
        <taxon>Oomycota</taxon>
        <taxon>Saprolegniomycetes</taxon>
        <taxon>Saprolegniales</taxon>
        <taxon>Achlyaceae</taxon>
        <taxon>Achlya</taxon>
    </lineage>
</organism>
<dbReference type="GO" id="GO:0006493">
    <property type="term" value="P:protein O-linked glycosylation"/>
    <property type="evidence" value="ECO:0007669"/>
    <property type="project" value="TreeGrafter"/>
</dbReference>
<keyword evidence="3" id="KW-0328">Glycosyltransferase</keyword>
<dbReference type="SUPFAM" id="SSF53448">
    <property type="entry name" value="Nucleotide-diphospho-sugar transferases"/>
    <property type="match status" value="1"/>
</dbReference>
<evidence type="ECO:0000256" key="9">
    <source>
        <dbReference type="ARBA" id="ARBA00023180"/>
    </source>
</evidence>
<keyword evidence="4" id="KW-0808">Transferase</keyword>
<keyword evidence="7 10" id="KW-1133">Transmembrane helix</keyword>
<gene>
    <name evidence="11" type="ORF">ACHHYP_14514</name>
</gene>
<comment type="similarity">
    <text evidence="2">Belongs to the MNN1/MNT family.</text>
</comment>
<evidence type="ECO:0000256" key="6">
    <source>
        <dbReference type="ARBA" id="ARBA00022968"/>
    </source>
</evidence>
<dbReference type="InterPro" id="IPR022751">
    <property type="entry name" value="Alpha_mannosyltransferase"/>
</dbReference>
<evidence type="ECO:0000313" key="11">
    <source>
        <dbReference type="EMBL" id="OQR83597.1"/>
    </source>
</evidence>
<evidence type="ECO:0000256" key="2">
    <source>
        <dbReference type="ARBA" id="ARBA00009105"/>
    </source>
</evidence>
<evidence type="ECO:0000256" key="8">
    <source>
        <dbReference type="ARBA" id="ARBA00023136"/>
    </source>
</evidence>
<dbReference type="AlphaFoldDB" id="A0A1V9YD29"/>
<evidence type="ECO:0000256" key="4">
    <source>
        <dbReference type="ARBA" id="ARBA00022679"/>
    </source>
</evidence>
<protein>
    <submittedName>
        <fullName evidence="11">Uncharacterized protein</fullName>
    </submittedName>
</protein>
<sequence>MLGKHRQPGFGLFALMVVGVLCVARLVLIEVPGLEKPLPPPRTNFNQTLFRQGHAPRFPTMTRGIVMCLHNGIAPLGVSFLHELRGLGNTLPVQIYHCLPNEMSAASRAWLLEADSLNRTEVIDVCTHLLANGILQDATEYQSYYVKVLALLHSSFDQVLLVDADAIFLQNPDVLWTTTAYQTTGTLFFLDRLIAFGDYFSAPVDDGADTILLHRLHTEFPYSRFGLQRPALSPEFEASDAWQGRTAHQQDSSALLFHKSKVGHVVLEVLWHLVHHVRHWDRFKIGEAQKGLSWGDKEYFWLACWLADVPHTFSPYAAAVVSEPADMTLHPETLCGSLAHYLPVLGPNAPLLYVNGKAIITPPTDGLLAVVWRESWETKEATLNARIPLHVSPRRRQRHFEANRDELDMTCLIGQGAVPIQVAHFQTHLTTRIHHTVVATRRLMDGDPPKRLK</sequence>
<comment type="subcellular location">
    <subcellularLocation>
        <location evidence="1">Membrane</location>
        <topology evidence="1">Single-pass type II membrane protein</topology>
    </subcellularLocation>
</comment>
<dbReference type="Proteomes" id="UP000243579">
    <property type="component" value="Unassembled WGS sequence"/>
</dbReference>
<name>A0A1V9YD29_ACHHY</name>
<dbReference type="GO" id="GO:0000033">
    <property type="term" value="F:alpha-1,3-mannosyltransferase activity"/>
    <property type="evidence" value="ECO:0007669"/>
    <property type="project" value="TreeGrafter"/>
</dbReference>
<evidence type="ECO:0000256" key="5">
    <source>
        <dbReference type="ARBA" id="ARBA00022692"/>
    </source>
</evidence>
<dbReference type="PANTHER" id="PTHR31392">
    <property type="entry name" value="ALPHA-1,3-MANNOSYLTRANSFERASE MNN1-RELATED"/>
    <property type="match status" value="1"/>
</dbReference>
<evidence type="ECO:0000256" key="7">
    <source>
        <dbReference type="ARBA" id="ARBA00022989"/>
    </source>
</evidence>